<dbReference type="AlphaFoldDB" id="A0A9D4JKI0"/>
<dbReference type="Proteomes" id="UP000828390">
    <property type="component" value="Unassembled WGS sequence"/>
</dbReference>
<evidence type="ECO:0000313" key="2">
    <source>
        <dbReference type="EMBL" id="KAH3815435.1"/>
    </source>
</evidence>
<feature type="compositionally biased region" description="Basic and acidic residues" evidence="1">
    <location>
        <begin position="54"/>
        <end position="63"/>
    </location>
</feature>
<accession>A0A9D4JKI0</accession>
<proteinExistence type="predicted"/>
<feature type="compositionally biased region" description="Polar residues" evidence="1">
    <location>
        <begin position="38"/>
        <end position="48"/>
    </location>
</feature>
<dbReference type="EMBL" id="JAIWYP010000006">
    <property type="protein sequence ID" value="KAH3815435.1"/>
    <property type="molecule type" value="Genomic_DNA"/>
</dbReference>
<reference evidence="2" key="1">
    <citation type="journal article" date="2019" name="bioRxiv">
        <title>The Genome of the Zebra Mussel, Dreissena polymorpha: A Resource for Invasive Species Research.</title>
        <authorList>
            <person name="McCartney M.A."/>
            <person name="Auch B."/>
            <person name="Kono T."/>
            <person name="Mallez S."/>
            <person name="Zhang Y."/>
            <person name="Obille A."/>
            <person name="Becker A."/>
            <person name="Abrahante J.E."/>
            <person name="Garbe J."/>
            <person name="Badalamenti J.P."/>
            <person name="Herman A."/>
            <person name="Mangelson H."/>
            <person name="Liachko I."/>
            <person name="Sullivan S."/>
            <person name="Sone E.D."/>
            <person name="Koren S."/>
            <person name="Silverstein K.A.T."/>
            <person name="Beckman K.B."/>
            <person name="Gohl D.M."/>
        </authorList>
    </citation>
    <scope>NUCLEOTIDE SEQUENCE</scope>
    <source>
        <strain evidence="2">Duluth1</strain>
        <tissue evidence="2">Whole animal</tissue>
    </source>
</reference>
<sequence length="63" mass="7216">MYMDASEEERPAFSELRKNLREQIASLRRTERIERRGQGSSPTSQLTPICSRKSSSETRDQAG</sequence>
<organism evidence="2 3">
    <name type="scientific">Dreissena polymorpha</name>
    <name type="common">Zebra mussel</name>
    <name type="synonym">Mytilus polymorpha</name>
    <dbReference type="NCBI Taxonomy" id="45954"/>
    <lineage>
        <taxon>Eukaryota</taxon>
        <taxon>Metazoa</taxon>
        <taxon>Spiralia</taxon>
        <taxon>Lophotrochozoa</taxon>
        <taxon>Mollusca</taxon>
        <taxon>Bivalvia</taxon>
        <taxon>Autobranchia</taxon>
        <taxon>Heteroconchia</taxon>
        <taxon>Euheterodonta</taxon>
        <taxon>Imparidentia</taxon>
        <taxon>Neoheterodontei</taxon>
        <taxon>Myida</taxon>
        <taxon>Dreissenoidea</taxon>
        <taxon>Dreissenidae</taxon>
        <taxon>Dreissena</taxon>
    </lineage>
</organism>
<feature type="compositionally biased region" description="Basic and acidic residues" evidence="1">
    <location>
        <begin position="28"/>
        <end position="37"/>
    </location>
</feature>
<evidence type="ECO:0000256" key="1">
    <source>
        <dbReference type="SAM" id="MobiDB-lite"/>
    </source>
</evidence>
<feature type="region of interest" description="Disordered" evidence="1">
    <location>
        <begin position="27"/>
        <end position="63"/>
    </location>
</feature>
<keyword evidence="3" id="KW-1185">Reference proteome</keyword>
<protein>
    <submittedName>
        <fullName evidence="2">Uncharacterized protein</fullName>
    </submittedName>
</protein>
<evidence type="ECO:0000313" key="3">
    <source>
        <dbReference type="Proteomes" id="UP000828390"/>
    </source>
</evidence>
<comment type="caution">
    <text evidence="2">The sequence shown here is derived from an EMBL/GenBank/DDBJ whole genome shotgun (WGS) entry which is preliminary data.</text>
</comment>
<name>A0A9D4JKI0_DREPO</name>
<reference evidence="2" key="2">
    <citation type="submission" date="2020-11" db="EMBL/GenBank/DDBJ databases">
        <authorList>
            <person name="McCartney M.A."/>
            <person name="Auch B."/>
            <person name="Kono T."/>
            <person name="Mallez S."/>
            <person name="Becker A."/>
            <person name="Gohl D.M."/>
            <person name="Silverstein K.A.T."/>
            <person name="Koren S."/>
            <person name="Bechman K.B."/>
            <person name="Herman A."/>
            <person name="Abrahante J.E."/>
            <person name="Garbe J."/>
        </authorList>
    </citation>
    <scope>NUCLEOTIDE SEQUENCE</scope>
    <source>
        <strain evidence="2">Duluth1</strain>
        <tissue evidence="2">Whole animal</tissue>
    </source>
</reference>
<gene>
    <name evidence="2" type="ORF">DPMN_143958</name>
</gene>